<dbReference type="InterPro" id="IPR001865">
    <property type="entry name" value="Ribosomal_uS2"/>
</dbReference>
<comment type="similarity">
    <text evidence="1">Belongs to the universal ribosomal protein uS2 family.</text>
</comment>
<organism evidence="2">
    <name type="scientific">Spumella sp. Baekdong012001B8</name>
    <dbReference type="NCBI Taxonomy" id="2782410"/>
    <lineage>
        <taxon>Eukaryota</taxon>
        <taxon>Sar</taxon>
        <taxon>Stramenopiles</taxon>
        <taxon>Ochrophyta</taxon>
        <taxon>Chrysophyceae</taxon>
        <taxon>Chromulinales</taxon>
        <taxon>Chromulinaceae</taxon>
        <taxon>Spumella</taxon>
    </lineage>
</organism>
<dbReference type="SUPFAM" id="SSF52313">
    <property type="entry name" value="Ribosomal protein S2"/>
    <property type="match status" value="1"/>
</dbReference>
<dbReference type="Pfam" id="PF00318">
    <property type="entry name" value="Ribosomal_S2"/>
    <property type="match status" value="1"/>
</dbReference>
<dbReference type="EMBL" id="MN935479">
    <property type="protein sequence ID" value="QOU10736.1"/>
    <property type="molecule type" value="Genomic_DNA"/>
</dbReference>
<dbReference type="CDD" id="cd01425">
    <property type="entry name" value="RPS2"/>
    <property type="match status" value="1"/>
</dbReference>
<dbReference type="NCBIfam" id="TIGR01011">
    <property type="entry name" value="rpsB_bact"/>
    <property type="match status" value="1"/>
</dbReference>
<evidence type="ECO:0000256" key="1">
    <source>
        <dbReference type="ARBA" id="ARBA00006242"/>
    </source>
</evidence>
<keyword evidence="2" id="KW-0689">Ribosomal protein</keyword>
<dbReference type="PANTHER" id="PTHR12534">
    <property type="entry name" value="30S RIBOSOMAL PROTEIN S2 PROKARYOTIC AND ORGANELLAR"/>
    <property type="match status" value="1"/>
</dbReference>
<dbReference type="GO" id="GO:0005763">
    <property type="term" value="C:mitochondrial small ribosomal subunit"/>
    <property type="evidence" value="ECO:0007669"/>
    <property type="project" value="TreeGrafter"/>
</dbReference>
<protein>
    <submittedName>
        <fullName evidence="2">Ribosomal protein S2</fullName>
    </submittedName>
</protein>
<reference evidence="2" key="1">
    <citation type="journal article" date="2020" name="Front. Plant Sci.">
        <title>Comparative Plastid Genomics of Non-Photosynthetic Chrysophytes: Genome Reduction and Compaction.</title>
        <authorList>
            <person name="Kim J.I."/>
            <person name="Jeong M."/>
            <person name="Archibald J.M."/>
            <person name="Shin W."/>
        </authorList>
    </citation>
    <scope>NUCLEOTIDE SEQUENCE</scope>
    <source>
        <strain evidence="2">Baekdong012001B8</strain>
    </source>
</reference>
<dbReference type="PANTHER" id="PTHR12534:SF0">
    <property type="entry name" value="SMALL RIBOSOMAL SUBUNIT PROTEIN US2M"/>
    <property type="match status" value="1"/>
</dbReference>
<dbReference type="HAMAP" id="MF_00291_B">
    <property type="entry name" value="Ribosomal_uS2_B"/>
    <property type="match status" value="1"/>
</dbReference>
<dbReference type="InterPro" id="IPR005706">
    <property type="entry name" value="Ribosomal_uS2_bac/mit/plastid"/>
</dbReference>
<dbReference type="PRINTS" id="PR00395">
    <property type="entry name" value="RIBOSOMALS2"/>
</dbReference>
<dbReference type="AlphaFoldDB" id="A0A7S6PV98"/>
<geneLocation type="plastid" evidence="2"/>
<gene>
    <name evidence="2" type="primary">rps2</name>
    <name evidence="2" type="ORF">SpumellaPt_p038</name>
</gene>
<keyword evidence="2" id="KW-0934">Plastid</keyword>
<proteinExistence type="inferred from homology"/>
<evidence type="ECO:0000313" key="2">
    <source>
        <dbReference type="EMBL" id="QOU10736.1"/>
    </source>
</evidence>
<accession>A0A7S6PV98</accession>
<keyword evidence="2" id="KW-0687">Ribonucleoprotein</keyword>
<dbReference type="GO" id="GO:0003735">
    <property type="term" value="F:structural constituent of ribosome"/>
    <property type="evidence" value="ECO:0007669"/>
    <property type="project" value="InterPro"/>
</dbReference>
<name>A0A7S6PV98_9STRA</name>
<dbReference type="InterPro" id="IPR023591">
    <property type="entry name" value="Ribosomal_uS2_flav_dom_sf"/>
</dbReference>
<sequence>MENIKTKELIAQHLTLSAQYGHLQKSWNPKMAPYILGSQHGYHILDLHYSAQLLKLAGLALEKKASKGGSFLFVGTNNVSSTAIAQYALQSKSFYVNSQWLGGTLTNSTTLQERIERLRLLESANQEDFCQSFSKKEKNALKYELHRLKILFDGVKNMQNLPAAAIFTCPLRNMIAVKECIKLGIPTIAICDTNCSPDLFTYPIPANDDSAASVTHILAYLSAKIIEGRKPC</sequence>
<dbReference type="GO" id="GO:0006412">
    <property type="term" value="P:translation"/>
    <property type="evidence" value="ECO:0007669"/>
    <property type="project" value="InterPro"/>
</dbReference>
<dbReference type="Gene3D" id="1.10.287.610">
    <property type="entry name" value="Helix hairpin bin"/>
    <property type="match status" value="1"/>
</dbReference>
<dbReference type="Gene3D" id="3.40.50.10490">
    <property type="entry name" value="Glucose-6-phosphate isomerase like protein, domain 1"/>
    <property type="match status" value="1"/>
</dbReference>